<evidence type="ECO:0000313" key="3">
    <source>
        <dbReference type="Proteomes" id="UP001184614"/>
    </source>
</evidence>
<name>A0ABU1MCF8_9HYPH</name>
<comment type="caution">
    <text evidence="2">The sequence shown here is derived from an EMBL/GenBank/DDBJ whole genome shotgun (WGS) entry which is preliminary data.</text>
</comment>
<dbReference type="Proteomes" id="UP001184614">
    <property type="component" value="Unassembled WGS sequence"/>
</dbReference>
<organism evidence="2 3">
    <name type="scientific">Brucella pseudogrignonensis</name>
    <dbReference type="NCBI Taxonomy" id="419475"/>
    <lineage>
        <taxon>Bacteria</taxon>
        <taxon>Pseudomonadati</taxon>
        <taxon>Pseudomonadota</taxon>
        <taxon>Alphaproteobacteria</taxon>
        <taxon>Hyphomicrobiales</taxon>
        <taxon>Brucellaceae</taxon>
        <taxon>Brucella/Ochrobactrum group</taxon>
        <taxon>Brucella</taxon>
    </lineage>
</organism>
<dbReference type="InterPro" id="IPR015168">
    <property type="entry name" value="SsuA/THI5"/>
</dbReference>
<reference evidence="2 3" key="1">
    <citation type="submission" date="2023-07" db="EMBL/GenBank/DDBJ databases">
        <title>Sorghum-associated microbial communities from plants grown in Nebraska, USA.</title>
        <authorList>
            <person name="Schachtman D."/>
        </authorList>
    </citation>
    <scope>NUCLEOTIDE SEQUENCE [LARGE SCALE GENOMIC DNA]</scope>
    <source>
        <strain evidence="2 3">DS1730</strain>
    </source>
</reference>
<dbReference type="Gene3D" id="3.40.190.10">
    <property type="entry name" value="Periplasmic binding protein-like II"/>
    <property type="match status" value="2"/>
</dbReference>
<accession>A0ABU1MCF8</accession>
<dbReference type="EMBL" id="JAVDQT010000005">
    <property type="protein sequence ID" value="MDR6433490.1"/>
    <property type="molecule type" value="Genomic_DNA"/>
</dbReference>
<dbReference type="SUPFAM" id="SSF53850">
    <property type="entry name" value="Periplasmic binding protein-like II"/>
    <property type="match status" value="1"/>
</dbReference>
<dbReference type="RefSeq" id="WP_310014335.1">
    <property type="nucleotide sequence ID" value="NZ_JAVDQT010000005.1"/>
</dbReference>
<gene>
    <name evidence="2" type="ORF">J2782_003236</name>
</gene>
<proteinExistence type="predicted"/>
<dbReference type="Pfam" id="PF09084">
    <property type="entry name" value="NMT1"/>
    <property type="match status" value="1"/>
</dbReference>
<dbReference type="PANTHER" id="PTHR30024">
    <property type="entry name" value="ALIPHATIC SULFONATES-BINDING PROTEIN-RELATED"/>
    <property type="match status" value="1"/>
</dbReference>
<sequence>MVFKIGFHPNNLHLTLASRWPGAFAELNSEFIPYAEGRDTAKMLESGTIDIGGTGSTPPILAAESGLPVIYVAASAQRPANGAILVRKDSPIKTLADLKGLDIALVDGSFHTYFLAKSLEQVGLRLDDVKRHDLLASPSRDLLRSGEVSAWIAMAPHLEQALASGEFHPILHCGTTIPNRSVFWTIAQRKLPHDVIQAFTQELTRISGEIIANPAQAAALLSKGSDDNERRAWTRVISERNWGILASGSTLLQEQQAEADILLRHDAISRKIDIMTENSKAVEA</sequence>
<protein>
    <submittedName>
        <fullName evidence="2">NitT/TauT family transport system substrate-binding protein/sulfonate transport system substrate-binding protein</fullName>
    </submittedName>
</protein>
<keyword evidence="3" id="KW-1185">Reference proteome</keyword>
<dbReference type="PANTHER" id="PTHR30024:SF42">
    <property type="entry name" value="ALIPHATIC SULFONATES-BINDING PROTEIN-RELATED"/>
    <property type="match status" value="1"/>
</dbReference>
<evidence type="ECO:0000313" key="2">
    <source>
        <dbReference type="EMBL" id="MDR6433490.1"/>
    </source>
</evidence>
<feature type="domain" description="SsuA/THI5-like" evidence="1">
    <location>
        <begin position="27"/>
        <end position="161"/>
    </location>
</feature>
<evidence type="ECO:0000259" key="1">
    <source>
        <dbReference type="Pfam" id="PF09084"/>
    </source>
</evidence>